<dbReference type="Pfam" id="PF13719">
    <property type="entry name" value="Zn_ribbon_5"/>
    <property type="match status" value="1"/>
</dbReference>
<feature type="compositionally biased region" description="Low complexity" evidence="1">
    <location>
        <begin position="189"/>
        <end position="198"/>
    </location>
</feature>
<evidence type="ECO:0000256" key="2">
    <source>
        <dbReference type="SAM" id="Phobius"/>
    </source>
</evidence>
<keyword evidence="5" id="KW-1185">Reference proteome</keyword>
<feature type="compositionally biased region" description="Pro residues" evidence="1">
    <location>
        <begin position="199"/>
        <end position="208"/>
    </location>
</feature>
<sequence length="387" mass="42377">MSYTTQCPSCQTRFKVNDKQLSAANGLVRCGRCSHVFNATEHFVSTDVPPVLTPPVAPPPPPVQAMPPAATPQVQQPADPMDDFELELPDFDPQTAASPATADDFDLEPAPALAPANTMQPPDSGSSREAEEFQRALAEALQTRKTSPTPSQNYAAELDEPEQPPPLPDVFGNKRRRGEQADDIPPPAAAASAEQAEIPAPPARPPHPYGDLGEADEEVSSEEPHRRNPLLTIVMVLLAIIGSVLLAGQLVYFNRTRIAAEVPEARPALEAFCHIAGCNVPWPTDIAQIRTEWSELAFVPEHANLIQLSATLKNHAAFAQNYPMLEVSLKDADDQVLIRKVFSPKEYLKADDFKLQRFNANSEVKVTMRLDAGKVRAMGYSLYWFYP</sequence>
<organism evidence="4 5">
    <name type="scientific">Aquitalea aquatica</name>
    <dbReference type="NCBI Taxonomy" id="3044273"/>
    <lineage>
        <taxon>Bacteria</taxon>
        <taxon>Pseudomonadati</taxon>
        <taxon>Pseudomonadota</taxon>
        <taxon>Betaproteobacteria</taxon>
        <taxon>Neisseriales</taxon>
        <taxon>Chromobacteriaceae</taxon>
        <taxon>Aquitalea</taxon>
    </lineage>
</organism>
<dbReference type="NCBIfam" id="TIGR02098">
    <property type="entry name" value="MJ0042_CXXC"/>
    <property type="match status" value="1"/>
</dbReference>
<feature type="region of interest" description="Disordered" evidence="1">
    <location>
        <begin position="51"/>
        <end position="225"/>
    </location>
</feature>
<proteinExistence type="predicted"/>
<dbReference type="InterPro" id="IPR021834">
    <property type="entry name" value="DUF3426"/>
</dbReference>
<accession>A0A838Y924</accession>
<dbReference type="Proteomes" id="UP000545606">
    <property type="component" value="Unassembled WGS sequence"/>
</dbReference>
<keyword evidence="2" id="KW-0472">Membrane</keyword>
<evidence type="ECO:0000259" key="3">
    <source>
        <dbReference type="Pfam" id="PF13719"/>
    </source>
</evidence>
<feature type="domain" description="Zinc finger/thioredoxin putative" evidence="3">
    <location>
        <begin position="5"/>
        <end position="39"/>
    </location>
</feature>
<evidence type="ECO:0000256" key="1">
    <source>
        <dbReference type="SAM" id="MobiDB-lite"/>
    </source>
</evidence>
<feature type="compositionally biased region" description="Polar residues" evidence="1">
    <location>
        <begin position="143"/>
        <end position="154"/>
    </location>
</feature>
<comment type="caution">
    <text evidence="4">The sequence shown here is derived from an EMBL/GenBank/DDBJ whole genome shotgun (WGS) entry which is preliminary data.</text>
</comment>
<keyword evidence="2" id="KW-1133">Transmembrane helix</keyword>
<dbReference type="EMBL" id="JACERN010000030">
    <property type="protein sequence ID" value="MBA4709027.1"/>
    <property type="molecule type" value="Genomic_DNA"/>
</dbReference>
<name>A0A838Y924_9NEIS</name>
<evidence type="ECO:0000313" key="5">
    <source>
        <dbReference type="Proteomes" id="UP000545606"/>
    </source>
</evidence>
<feature type="compositionally biased region" description="Acidic residues" evidence="1">
    <location>
        <begin position="80"/>
        <end position="90"/>
    </location>
</feature>
<dbReference type="InterPro" id="IPR011723">
    <property type="entry name" value="Znf/thioredoxin_put"/>
</dbReference>
<reference evidence="4 5" key="1">
    <citation type="submission" date="2020-07" db="EMBL/GenBank/DDBJ databases">
        <title>Draft genome sequence of violacein-producing bacteria and related species.</title>
        <authorList>
            <person name="Wilson H.S."/>
            <person name="De Leon M.E."/>
        </authorList>
    </citation>
    <scope>NUCLEOTIDE SEQUENCE [LARGE SCALE GENOMIC DNA]</scope>
    <source>
        <strain evidence="4 5">HSC-21Su07</strain>
    </source>
</reference>
<feature type="compositionally biased region" description="Pro residues" evidence="1">
    <location>
        <begin position="51"/>
        <end position="65"/>
    </location>
</feature>
<feature type="compositionally biased region" description="Low complexity" evidence="1">
    <location>
        <begin position="66"/>
        <end position="79"/>
    </location>
</feature>
<feature type="transmembrane region" description="Helical" evidence="2">
    <location>
        <begin position="230"/>
        <end position="253"/>
    </location>
</feature>
<gene>
    <name evidence="4" type="ORF">H2Z84_11635</name>
</gene>
<evidence type="ECO:0000313" key="4">
    <source>
        <dbReference type="EMBL" id="MBA4709027.1"/>
    </source>
</evidence>
<dbReference type="AlphaFoldDB" id="A0A838Y924"/>
<dbReference type="RefSeq" id="WP_181836101.1">
    <property type="nucleotide sequence ID" value="NZ_JACERN010000030.1"/>
</dbReference>
<keyword evidence="2" id="KW-0812">Transmembrane</keyword>
<protein>
    <submittedName>
        <fullName evidence="4">DUF3426 domain-containing protein</fullName>
    </submittedName>
</protein>
<dbReference type="Pfam" id="PF11906">
    <property type="entry name" value="DUF3426"/>
    <property type="match status" value="1"/>
</dbReference>